<reference evidence="2" key="1">
    <citation type="submission" date="2018-05" db="EMBL/GenBank/DDBJ databases">
        <authorList>
            <person name="Lanie J.A."/>
            <person name="Ng W.-L."/>
            <person name="Kazmierczak K.M."/>
            <person name="Andrzejewski T.M."/>
            <person name="Davidsen T.M."/>
            <person name="Wayne K.J."/>
            <person name="Tettelin H."/>
            <person name="Glass J.I."/>
            <person name="Rusch D."/>
            <person name="Podicherti R."/>
            <person name="Tsui H.-C.T."/>
            <person name="Winkler M.E."/>
        </authorList>
    </citation>
    <scope>NUCLEOTIDE SEQUENCE</scope>
</reference>
<organism evidence="2">
    <name type="scientific">marine metagenome</name>
    <dbReference type="NCBI Taxonomy" id="408172"/>
    <lineage>
        <taxon>unclassified sequences</taxon>
        <taxon>metagenomes</taxon>
        <taxon>ecological metagenomes</taxon>
    </lineage>
</organism>
<name>A0A381WZ47_9ZZZZ</name>
<feature type="transmembrane region" description="Helical" evidence="1">
    <location>
        <begin position="6"/>
        <end position="26"/>
    </location>
</feature>
<keyword evidence="1" id="KW-0472">Membrane</keyword>
<keyword evidence="1" id="KW-0812">Transmembrane</keyword>
<protein>
    <submittedName>
        <fullName evidence="2">Uncharacterized protein</fullName>
    </submittedName>
</protein>
<gene>
    <name evidence="2" type="ORF">METZ01_LOCUS110673</name>
</gene>
<sequence>MLDIPDLRHGVGFILNLLISLAVLCLHKPMGEVT</sequence>
<accession>A0A381WZ47</accession>
<keyword evidence="1" id="KW-1133">Transmembrane helix</keyword>
<dbReference type="EMBL" id="UINC01013371">
    <property type="protein sequence ID" value="SVA57819.1"/>
    <property type="molecule type" value="Genomic_DNA"/>
</dbReference>
<dbReference type="AlphaFoldDB" id="A0A381WZ47"/>
<proteinExistence type="predicted"/>
<evidence type="ECO:0000256" key="1">
    <source>
        <dbReference type="SAM" id="Phobius"/>
    </source>
</evidence>
<evidence type="ECO:0000313" key="2">
    <source>
        <dbReference type="EMBL" id="SVA57819.1"/>
    </source>
</evidence>